<dbReference type="PANTHER" id="PTHR46781">
    <property type="entry name" value="ALPHA 1,4-GLYCOSYLTRANSFERASE FAMILY PROTEIN"/>
    <property type="match status" value="1"/>
</dbReference>
<organism evidence="2 3">
    <name type="scientific">Castilleja foliolosa</name>
    <dbReference type="NCBI Taxonomy" id="1961234"/>
    <lineage>
        <taxon>Eukaryota</taxon>
        <taxon>Viridiplantae</taxon>
        <taxon>Streptophyta</taxon>
        <taxon>Embryophyta</taxon>
        <taxon>Tracheophyta</taxon>
        <taxon>Spermatophyta</taxon>
        <taxon>Magnoliopsida</taxon>
        <taxon>eudicotyledons</taxon>
        <taxon>Gunneridae</taxon>
        <taxon>Pentapetalae</taxon>
        <taxon>asterids</taxon>
        <taxon>lamiids</taxon>
        <taxon>Lamiales</taxon>
        <taxon>Orobanchaceae</taxon>
        <taxon>Pedicularideae</taxon>
        <taxon>Castillejinae</taxon>
        <taxon>Castilleja</taxon>
    </lineage>
</organism>
<dbReference type="InterPro" id="IPR029044">
    <property type="entry name" value="Nucleotide-diphossugar_trans"/>
</dbReference>
<dbReference type="InterPro" id="IPR007577">
    <property type="entry name" value="GlycoTrfase_DXD_sugar-bd_CS"/>
</dbReference>
<dbReference type="InterPro" id="IPR007652">
    <property type="entry name" value="A1-4-GlycosylTfrase_dom"/>
</dbReference>
<dbReference type="Gene3D" id="3.90.550.20">
    <property type="match status" value="1"/>
</dbReference>
<dbReference type="InterPro" id="IPR044789">
    <property type="entry name" value="Put_A1-4-GlycosylTfrase_plant"/>
</dbReference>
<keyword evidence="3" id="KW-1185">Reference proteome</keyword>
<feature type="domain" description="Alpha 1,4-glycosyltransferase" evidence="1">
    <location>
        <begin position="248"/>
        <end position="371"/>
    </location>
</feature>
<dbReference type="EMBL" id="JAVIJP010000002">
    <property type="protein sequence ID" value="KAL3654927.1"/>
    <property type="molecule type" value="Genomic_DNA"/>
</dbReference>
<comment type="caution">
    <text evidence="2">The sequence shown here is derived from an EMBL/GenBank/DDBJ whole genome shotgun (WGS) entry which is preliminary data.</text>
</comment>
<evidence type="ECO:0000313" key="3">
    <source>
        <dbReference type="Proteomes" id="UP001632038"/>
    </source>
</evidence>
<dbReference type="AlphaFoldDB" id="A0ABD3EL47"/>
<evidence type="ECO:0000313" key="2">
    <source>
        <dbReference type="EMBL" id="KAL3654927.1"/>
    </source>
</evidence>
<dbReference type="Proteomes" id="UP001632038">
    <property type="component" value="Unassembled WGS sequence"/>
</dbReference>
<evidence type="ECO:0000259" key="1">
    <source>
        <dbReference type="Pfam" id="PF04572"/>
    </source>
</evidence>
<proteinExistence type="predicted"/>
<gene>
    <name evidence="2" type="ORF">CASFOL_000713</name>
</gene>
<reference evidence="3" key="1">
    <citation type="journal article" date="2024" name="IScience">
        <title>Strigolactones Initiate the Formation of Haustorium-like Structures in Castilleja.</title>
        <authorList>
            <person name="Buerger M."/>
            <person name="Peterson D."/>
            <person name="Chory J."/>
        </authorList>
    </citation>
    <scope>NUCLEOTIDE SEQUENCE [LARGE SCALE GENOMIC DNA]</scope>
</reference>
<name>A0ABD3EL47_9LAMI</name>
<sequence>MFYSSRFSPVKKLNIFSSLTFALIVLVIIFADSIITNLSLHLDNHLQLHTQLKLTSERIINTLNPRDLDLLSTSGLATDFDSRVRSFFSLNQCKIQVFMTWISPVDLFGEREFFGLESLFQTNPKSCLIILSKTMDSETGRQILDPLINLGFWVQAISPDIWGLLKSTPAENWLIDIKNGKKDPGIYPFAQNLSNLIRLAALYKYGGVYLDTDFIVLKDISGLRNSIGAQSVDASGHWTRLNNALLVFEKEHFLVYKFIEEFALSFDGSRWGHNGPLLVSRVVNSLTKTGERNFTILPPAAFYPFSWTRVGGFFVRPKDRVGAKWVDLKTRQLNGLSYAVHLWNKQSRGLKIEDGSIIDRLVYAHCVICSRNISSSSSSSS</sequence>
<dbReference type="Pfam" id="PF04572">
    <property type="entry name" value="Gb3_synth"/>
    <property type="match status" value="1"/>
</dbReference>
<accession>A0ABD3EL47</accession>
<dbReference type="Pfam" id="PF04488">
    <property type="entry name" value="Gly_transf_sug"/>
    <property type="match status" value="1"/>
</dbReference>
<dbReference type="SUPFAM" id="SSF53448">
    <property type="entry name" value="Nucleotide-diphospho-sugar transferases"/>
    <property type="match status" value="1"/>
</dbReference>
<protein>
    <recommendedName>
        <fullName evidence="1">Alpha 1,4-glycosyltransferase domain-containing protein</fullName>
    </recommendedName>
</protein>
<dbReference type="PANTHER" id="PTHR46781:SF2">
    <property type="entry name" value="ALPHA 1,4-GLYCOSYLTRANSFERASE FAMILY PROTEIN"/>
    <property type="match status" value="1"/>
</dbReference>